<evidence type="ECO:0000256" key="1">
    <source>
        <dbReference type="SAM" id="MobiDB-lite"/>
    </source>
</evidence>
<feature type="region of interest" description="Disordered" evidence="1">
    <location>
        <begin position="165"/>
        <end position="187"/>
    </location>
</feature>
<dbReference type="EMBL" id="QPFP01000354">
    <property type="protein sequence ID" value="TEB15501.1"/>
    <property type="molecule type" value="Genomic_DNA"/>
</dbReference>
<accession>A0A4Y7S333</accession>
<name>A0A4Y7S333_COPMI</name>
<feature type="region of interest" description="Disordered" evidence="1">
    <location>
        <begin position="12"/>
        <end position="31"/>
    </location>
</feature>
<protein>
    <submittedName>
        <fullName evidence="2">Uncharacterized protein</fullName>
    </submittedName>
</protein>
<proteinExistence type="predicted"/>
<organism evidence="2 3">
    <name type="scientific">Coprinellus micaceus</name>
    <name type="common">Glistening ink-cap mushroom</name>
    <name type="synonym">Coprinus micaceus</name>
    <dbReference type="NCBI Taxonomy" id="71717"/>
    <lineage>
        <taxon>Eukaryota</taxon>
        <taxon>Fungi</taxon>
        <taxon>Dikarya</taxon>
        <taxon>Basidiomycota</taxon>
        <taxon>Agaricomycotina</taxon>
        <taxon>Agaricomycetes</taxon>
        <taxon>Agaricomycetidae</taxon>
        <taxon>Agaricales</taxon>
        <taxon>Agaricineae</taxon>
        <taxon>Psathyrellaceae</taxon>
        <taxon>Coprinellus</taxon>
    </lineage>
</organism>
<feature type="compositionally biased region" description="Low complexity" evidence="1">
    <location>
        <begin position="175"/>
        <end position="185"/>
    </location>
</feature>
<keyword evidence="3" id="KW-1185">Reference proteome</keyword>
<dbReference type="Proteomes" id="UP000298030">
    <property type="component" value="Unassembled WGS sequence"/>
</dbReference>
<dbReference type="AlphaFoldDB" id="A0A4Y7S333"/>
<evidence type="ECO:0000313" key="3">
    <source>
        <dbReference type="Proteomes" id="UP000298030"/>
    </source>
</evidence>
<reference evidence="2 3" key="1">
    <citation type="journal article" date="2019" name="Nat. Ecol. Evol.">
        <title>Megaphylogeny resolves global patterns of mushroom evolution.</title>
        <authorList>
            <person name="Varga T."/>
            <person name="Krizsan K."/>
            <person name="Foldi C."/>
            <person name="Dima B."/>
            <person name="Sanchez-Garcia M."/>
            <person name="Sanchez-Ramirez S."/>
            <person name="Szollosi G.J."/>
            <person name="Szarkandi J.G."/>
            <person name="Papp V."/>
            <person name="Albert L."/>
            <person name="Andreopoulos W."/>
            <person name="Angelini C."/>
            <person name="Antonin V."/>
            <person name="Barry K.W."/>
            <person name="Bougher N.L."/>
            <person name="Buchanan P."/>
            <person name="Buyck B."/>
            <person name="Bense V."/>
            <person name="Catcheside P."/>
            <person name="Chovatia M."/>
            <person name="Cooper J."/>
            <person name="Damon W."/>
            <person name="Desjardin D."/>
            <person name="Finy P."/>
            <person name="Geml J."/>
            <person name="Haridas S."/>
            <person name="Hughes K."/>
            <person name="Justo A."/>
            <person name="Karasinski D."/>
            <person name="Kautmanova I."/>
            <person name="Kiss B."/>
            <person name="Kocsube S."/>
            <person name="Kotiranta H."/>
            <person name="LaButti K.M."/>
            <person name="Lechner B.E."/>
            <person name="Liimatainen K."/>
            <person name="Lipzen A."/>
            <person name="Lukacs Z."/>
            <person name="Mihaltcheva S."/>
            <person name="Morgado L.N."/>
            <person name="Niskanen T."/>
            <person name="Noordeloos M.E."/>
            <person name="Ohm R.A."/>
            <person name="Ortiz-Santana B."/>
            <person name="Ovrebo C."/>
            <person name="Racz N."/>
            <person name="Riley R."/>
            <person name="Savchenko A."/>
            <person name="Shiryaev A."/>
            <person name="Soop K."/>
            <person name="Spirin V."/>
            <person name="Szebenyi C."/>
            <person name="Tomsovsky M."/>
            <person name="Tulloss R.E."/>
            <person name="Uehling J."/>
            <person name="Grigoriev I.V."/>
            <person name="Vagvolgyi C."/>
            <person name="Papp T."/>
            <person name="Martin F.M."/>
            <person name="Miettinen O."/>
            <person name="Hibbett D.S."/>
            <person name="Nagy L.G."/>
        </authorList>
    </citation>
    <scope>NUCLEOTIDE SEQUENCE [LARGE SCALE GENOMIC DNA]</scope>
    <source>
        <strain evidence="2 3">FP101781</strain>
    </source>
</reference>
<evidence type="ECO:0000313" key="2">
    <source>
        <dbReference type="EMBL" id="TEB15501.1"/>
    </source>
</evidence>
<gene>
    <name evidence="2" type="ORF">FA13DRAFT_1721159</name>
</gene>
<sequence>MSGFTGVEAFPAVGGGEVMGTDSEDEDGDGAWGEEKATCHEVIDLFVRVENPAVEWGGDSPSVCARSEEVSVGSDLVIGSSYALYFPSEAVVRVGKVDWKNFNYIRNTRYLRPGSSMCFPPSSQKRYGSLLSTSHSSKVMLDSTLWSNPIYPSHPLEYDRSTTHGAVTAGKQKKQQSSSQTGSASVPTPFDIERSFFGDGIPLANAVANIALKDIKLFLTALRLSSPSKKTLAGAYTQYRMPVALGQFISQQIYQSKLESVHDHASSGHGGGESSLRSFMDAQRGCIEKALESQDLK</sequence>
<comment type="caution">
    <text evidence="2">The sequence shown here is derived from an EMBL/GenBank/DDBJ whole genome shotgun (WGS) entry which is preliminary data.</text>
</comment>